<dbReference type="RefSeq" id="WP_112168821.1">
    <property type="nucleotide sequence ID" value="NZ_JYDE01000037.1"/>
</dbReference>
<comment type="caution">
    <text evidence="2">The sequence shown here is derived from an EMBL/GenBank/DDBJ whole genome shotgun (WGS) entry which is preliminary data.</text>
</comment>
<dbReference type="PANTHER" id="PTHR37841:SF1">
    <property type="entry name" value="DUF3298 DOMAIN-CONTAINING PROTEIN"/>
    <property type="match status" value="1"/>
</dbReference>
<evidence type="ECO:0000313" key="2">
    <source>
        <dbReference type="EMBL" id="RJT16071.1"/>
    </source>
</evidence>
<protein>
    <submittedName>
        <fullName evidence="2">WG repeat-containing protein</fullName>
    </submittedName>
</protein>
<sequence length="925" mass="99587">MICSETFKHFRNFSALALILNATFSLPVHADDALLRACSNAKTAKDCQLPFQQGLSPVQVGLSREPLWGFVDTTGHMVIKPAFSEARGFVNDVAAVKKGDKFGYIDKKGNWAIEPSFTRATDFNARGTALVVTDNRLAMINRKGQVIKTLPFAASLDTNGFMQGQALASVQIQVSPALWNASTDRSLSLPDDVMALDLPQSGLIPAKKRDTANDGFWGYLNKNGEWAIDPMILKTRDEPLLNGDVVAVKNKNDWAFVDRQGVSLSKDQYKSVRPLSSGSWLVTTNDNSKQLLNSKLEKVQDITADQSENILVWGKAVVGQGSKGVMIIGADNQVVTVKANKPQLLQQGNRLWVTQNEGKTLQVVQVYDNNGVALLNDPTLAALKDYQLQPLAASAMIDDAPVLPAGSNDVSRNLPWALLKPSDASKPPAILTSQGTVLSDPQWAAIESATAESESAQGPLIIRTQSKKVGTVDSAGKWVIQPTYSDITPFSGDYTWAVDSSNNTQTRRLIDRNGNAVEVPANIEQNAQRLSAGLLYYTEGDNDARRWGLWDIASKGIKAAPQFVQIESFTDGYALAKVDAGWGVINRDGSWAIPPSADRSGKPQYVGDGMFTIADNDQPGERGAVASHYGLYSAVNGLALATDLLASPQRVGENHWLVKPAEGGVALLDDAGRAPLSKGIAASSSSVEGDWVMLNFSPHFGAINGKGDWQIEPLYTEAFSFIAPLNWSRANSDGQTTLINDHGGEPLDGFEQAQPLNSLTRLVMNDDATGETVLYDNDGNEVQRFAGLGSLLADKASSGVIPMRNDKGLFGFVDQQGKKLIGAYFDQVGAMNNNFAAAMKKSTYGNLFGYINPTGRFAVLPKFDWAGDFSEKHAWAGGKGVVSLLNAEGAVQAKIQVRCNQRVIVDAKGAYLWPAKAPACSNGGN</sequence>
<accession>A0ABX9P6U7</accession>
<keyword evidence="3" id="KW-1185">Reference proteome</keyword>
<dbReference type="InterPro" id="IPR032774">
    <property type="entry name" value="WG_beta_rep"/>
</dbReference>
<dbReference type="PANTHER" id="PTHR37841">
    <property type="entry name" value="GLR2918 PROTEIN"/>
    <property type="match status" value="1"/>
</dbReference>
<feature type="signal peptide" evidence="1">
    <location>
        <begin position="1"/>
        <end position="30"/>
    </location>
</feature>
<dbReference type="Proteomes" id="UP000284119">
    <property type="component" value="Unassembled WGS sequence"/>
</dbReference>
<organism evidence="2 3">
    <name type="scientific">Rahnella inusitata</name>
    <dbReference type="NCBI Taxonomy" id="58169"/>
    <lineage>
        <taxon>Bacteria</taxon>
        <taxon>Pseudomonadati</taxon>
        <taxon>Pseudomonadota</taxon>
        <taxon>Gammaproteobacteria</taxon>
        <taxon>Enterobacterales</taxon>
        <taxon>Yersiniaceae</taxon>
        <taxon>Rahnella</taxon>
    </lineage>
</organism>
<feature type="chain" id="PRO_5045148550" evidence="1">
    <location>
        <begin position="31"/>
        <end position="925"/>
    </location>
</feature>
<evidence type="ECO:0000256" key="1">
    <source>
        <dbReference type="SAM" id="SignalP"/>
    </source>
</evidence>
<evidence type="ECO:0000313" key="3">
    <source>
        <dbReference type="Proteomes" id="UP000284119"/>
    </source>
</evidence>
<keyword evidence="1" id="KW-0732">Signal</keyword>
<dbReference type="Pfam" id="PF14903">
    <property type="entry name" value="WG_beta_rep"/>
    <property type="match status" value="6"/>
</dbReference>
<gene>
    <name evidence="2" type="ORF">D5396_02870</name>
</gene>
<proteinExistence type="predicted"/>
<name>A0ABX9P6U7_9GAMM</name>
<dbReference type="EMBL" id="RAHG01000001">
    <property type="protein sequence ID" value="RJT16071.1"/>
    <property type="molecule type" value="Genomic_DNA"/>
</dbReference>
<reference evidence="2 3" key="1">
    <citation type="submission" date="2018-09" db="EMBL/GenBank/DDBJ databases">
        <authorList>
            <person name="Le Fleche-Mateos A."/>
        </authorList>
    </citation>
    <scope>NUCLEOTIDE SEQUENCE [LARGE SCALE GENOMIC DNA]</scope>
    <source>
        <strain evidence="2 3">DSM 30078</strain>
    </source>
</reference>